<comment type="caution">
    <text evidence="1">The sequence shown here is derived from an EMBL/GenBank/DDBJ whole genome shotgun (WGS) entry which is preliminary data.</text>
</comment>
<proteinExistence type="predicted"/>
<keyword evidence="2" id="KW-1185">Reference proteome</keyword>
<dbReference type="RefSeq" id="WP_189139486.1">
    <property type="nucleotide sequence ID" value="NZ_BMNK01000005.1"/>
</dbReference>
<protein>
    <recommendedName>
        <fullName evidence="3">DinB family protein</fullName>
    </recommendedName>
</protein>
<gene>
    <name evidence="1" type="ORF">GCM10012278_32850</name>
</gene>
<evidence type="ECO:0000313" key="2">
    <source>
        <dbReference type="Proteomes" id="UP000660745"/>
    </source>
</evidence>
<dbReference type="Gene3D" id="1.20.120.450">
    <property type="entry name" value="dinb family like domain"/>
    <property type="match status" value="1"/>
</dbReference>
<reference evidence="1" key="2">
    <citation type="submission" date="2020-09" db="EMBL/GenBank/DDBJ databases">
        <authorList>
            <person name="Sun Q."/>
            <person name="Zhou Y."/>
        </authorList>
    </citation>
    <scope>NUCLEOTIDE SEQUENCE</scope>
    <source>
        <strain evidence="1">CGMCC 4.7430</strain>
    </source>
</reference>
<organism evidence="1 2">
    <name type="scientific">Nonomuraea glycinis</name>
    <dbReference type="NCBI Taxonomy" id="2047744"/>
    <lineage>
        <taxon>Bacteria</taxon>
        <taxon>Bacillati</taxon>
        <taxon>Actinomycetota</taxon>
        <taxon>Actinomycetes</taxon>
        <taxon>Streptosporangiales</taxon>
        <taxon>Streptosporangiaceae</taxon>
        <taxon>Nonomuraea</taxon>
    </lineage>
</organism>
<name>A0A918E4L4_9ACTN</name>
<evidence type="ECO:0000313" key="1">
    <source>
        <dbReference type="EMBL" id="GGP06967.1"/>
    </source>
</evidence>
<reference evidence="1" key="1">
    <citation type="journal article" date="2014" name="Int. J. Syst. Evol. Microbiol.">
        <title>Complete genome sequence of Corynebacterium casei LMG S-19264T (=DSM 44701T), isolated from a smear-ripened cheese.</title>
        <authorList>
            <consortium name="US DOE Joint Genome Institute (JGI-PGF)"/>
            <person name="Walter F."/>
            <person name="Albersmeier A."/>
            <person name="Kalinowski J."/>
            <person name="Ruckert C."/>
        </authorList>
    </citation>
    <scope>NUCLEOTIDE SEQUENCE</scope>
    <source>
        <strain evidence="1">CGMCC 4.7430</strain>
    </source>
</reference>
<dbReference type="EMBL" id="BMNK01000005">
    <property type="protein sequence ID" value="GGP06967.1"/>
    <property type="molecule type" value="Genomic_DNA"/>
</dbReference>
<evidence type="ECO:0008006" key="3">
    <source>
        <dbReference type="Google" id="ProtNLM"/>
    </source>
</evidence>
<dbReference type="Proteomes" id="UP000660745">
    <property type="component" value="Unassembled WGS sequence"/>
</dbReference>
<dbReference type="AlphaFoldDB" id="A0A918E4L4"/>
<dbReference type="Pfam" id="PF04978">
    <property type="entry name" value="MST"/>
    <property type="match status" value="1"/>
</dbReference>
<sequence length="167" mass="18944">MKRTDTPTSWDERTTLATFHDYVRATVLAKCEGLSSEDARRAPLATSPLMTVAGIVNHLRWNEHWWFEVMFLGDEDRGPWTDEDPDAEFKVALTMPLGRLLVEYEAQCERVRERIAGIDLDTLSKGKDSKGGHLTLRWVIGHMTEETARHNGHLDILRELIDGTTGA</sequence>
<dbReference type="InterPro" id="IPR007061">
    <property type="entry name" value="MST-like"/>
</dbReference>
<dbReference type="SUPFAM" id="SSF109854">
    <property type="entry name" value="DinB/YfiT-like putative metalloenzymes"/>
    <property type="match status" value="1"/>
</dbReference>
<accession>A0A918E4L4</accession>
<dbReference type="InterPro" id="IPR034660">
    <property type="entry name" value="DinB/YfiT-like"/>
</dbReference>